<proteinExistence type="inferred from homology"/>
<dbReference type="SMART" id="SM00645">
    <property type="entry name" value="Pept_C1"/>
    <property type="match status" value="1"/>
</dbReference>
<dbReference type="GO" id="GO:0006508">
    <property type="term" value="P:proteolysis"/>
    <property type="evidence" value="ECO:0007669"/>
    <property type="project" value="UniProtKB-KW"/>
</dbReference>
<dbReference type="Pfam" id="PF00112">
    <property type="entry name" value="Peptidase_C1"/>
    <property type="match status" value="1"/>
</dbReference>
<evidence type="ECO:0000313" key="4">
    <source>
        <dbReference type="EMBL" id="KAI1703008.1"/>
    </source>
</evidence>
<sequence length="288" mass="33650">MNFGFGVQCELLAGNERHVQKFTVTIFKTNGPESEWEVFITGLDAIPVWLRDYLETWQFFKHTFGKQYSPEEDEKREQIFMETLEEIERHNEAYKRDWTEEERQNILGFRLPPNIDQLRANHTRIVEWKSEEPIPESIDWREKGYVTESEKDYPYEAAPKKHCRHKSRKTLLKDLHSVHYGAKSDEEQLKVLVAKYGPISVSFNIKDVDKHQQGVYYNPSCRPELIHAMIVVGYGYDEESELDYWLIKNSCGTDFGEGGYFKAARNKGSMCGVADHAVYVLCEGEEES</sequence>
<evidence type="ECO:0000259" key="3">
    <source>
        <dbReference type="SMART" id="SM00848"/>
    </source>
</evidence>
<dbReference type="SUPFAM" id="SSF54001">
    <property type="entry name" value="Cysteine proteinases"/>
    <property type="match status" value="1"/>
</dbReference>
<name>A0AAD4QXZ6_9BILA</name>
<dbReference type="EMBL" id="JAKKPZ010000089">
    <property type="protein sequence ID" value="KAI1703008.1"/>
    <property type="molecule type" value="Genomic_DNA"/>
</dbReference>
<dbReference type="GO" id="GO:0008234">
    <property type="term" value="F:cysteine-type peptidase activity"/>
    <property type="evidence" value="ECO:0007669"/>
    <property type="project" value="InterPro"/>
</dbReference>
<keyword evidence="5" id="KW-1185">Reference proteome</keyword>
<evidence type="ECO:0000313" key="5">
    <source>
        <dbReference type="Proteomes" id="UP001201812"/>
    </source>
</evidence>
<dbReference type="InterPro" id="IPR013128">
    <property type="entry name" value="Peptidase_C1A"/>
</dbReference>
<comment type="similarity">
    <text evidence="1">Belongs to the peptidase C1 family.</text>
</comment>
<dbReference type="InterPro" id="IPR000668">
    <property type="entry name" value="Peptidase_C1A_C"/>
</dbReference>
<dbReference type="SMART" id="SM00848">
    <property type="entry name" value="Inhibitor_I29"/>
    <property type="match status" value="1"/>
</dbReference>
<dbReference type="Gene3D" id="3.90.70.10">
    <property type="entry name" value="Cysteine proteinases"/>
    <property type="match status" value="2"/>
</dbReference>
<keyword evidence="4" id="KW-0378">Hydrolase</keyword>
<protein>
    <submittedName>
        <fullName evidence="4">Papain family cysteine protease domain-containing protein</fullName>
    </submittedName>
</protein>
<dbReference type="AlphaFoldDB" id="A0AAD4QXZ6"/>
<dbReference type="PANTHER" id="PTHR12411">
    <property type="entry name" value="CYSTEINE PROTEASE FAMILY C1-RELATED"/>
    <property type="match status" value="1"/>
</dbReference>
<dbReference type="InterPro" id="IPR039417">
    <property type="entry name" value="Peptidase_C1A_papain-like"/>
</dbReference>
<evidence type="ECO:0000259" key="2">
    <source>
        <dbReference type="SMART" id="SM00645"/>
    </source>
</evidence>
<feature type="domain" description="Peptidase C1A papain C-terminal" evidence="2">
    <location>
        <begin position="92"/>
        <end position="281"/>
    </location>
</feature>
<keyword evidence="4" id="KW-0645">Protease</keyword>
<gene>
    <name evidence="4" type="ORF">DdX_15161</name>
</gene>
<dbReference type="Proteomes" id="UP001201812">
    <property type="component" value="Unassembled WGS sequence"/>
</dbReference>
<evidence type="ECO:0000256" key="1">
    <source>
        <dbReference type="ARBA" id="ARBA00008455"/>
    </source>
</evidence>
<feature type="domain" description="Cathepsin propeptide inhibitor" evidence="3">
    <location>
        <begin position="57"/>
        <end position="103"/>
    </location>
</feature>
<comment type="caution">
    <text evidence="4">The sequence shown here is derived from an EMBL/GenBank/DDBJ whole genome shotgun (WGS) entry which is preliminary data.</text>
</comment>
<dbReference type="InterPro" id="IPR038765">
    <property type="entry name" value="Papain-like_cys_pep_sf"/>
</dbReference>
<dbReference type="InterPro" id="IPR013201">
    <property type="entry name" value="Prot_inhib_I29"/>
</dbReference>
<dbReference type="Pfam" id="PF08246">
    <property type="entry name" value="Inhibitor_I29"/>
    <property type="match status" value="1"/>
</dbReference>
<organism evidence="4 5">
    <name type="scientific">Ditylenchus destructor</name>
    <dbReference type="NCBI Taxonomy" id="166010"/>
    <lineage>
        <taxon>Eukaryota</taxon>
        <taxon>Metazoa</taxon>
        <taxon>Ecdysozoa</taxon>
        <taxon>Nematoda</taxon>
        <taxon>Chromadorea</taxon>
        <taxon>Rhabditida</taxon>
        <taxon>Tylenchina</taxon>
        <taxon>Tylenchomorpha</taxon>
        <taxon>Sphaerularioidea</taxon>
        <taxon>Anguinidae</taxon>
        <taxon>Anguininae</taxon>
        <taxon>Ditylenchus</taxon>
    </lineage>
</organism>
<accession>A0AAD4QXZ6</accession>
<dbReference type="CDD" id="cd02248">
    <property type="entry name" value="Peptidase_C1A"/>
    <property type="match status" value="1"/>
</dbReference>
<reference evidence="4" key="1">
    <citation type="submission" date="2022-01" db="EMBL/GenBank/DDBJ databases">
        <title>Genome Sequence Resource for Two Populations of Ditylenchus destructor, the Migratory Endoparasitic Phytonematode.</title>
        <authorList>
            <person name="Zhang H."/>
            <person name="Lin R."/>
            <person name="Xie B."/>
        </authorList>
    </citation>
    <scope>NUCLEOTIDE SEQUENCE</scope>
    <source>
        <strain evidence="4">BazhouSP</strain>
    </source>
</reference>